<evidence type="ECO:0008006" key="2">
    <source>
        <dbReference type="Google" id="ProtNLM"/>
    </source>
</evidence>
<sequence>MSVYAELANIPGVIAAGEYAYRGDRYNYKGQLNDEMARMASIMCRATTMGTHMQAEILGANSENCLFDPAHGWMVRGPQFSVCVVANVFCFLQNEAGLLNQVMQQMQDKLADVEEMI</sequence>
<dbReference type="Pfam" id="PF09941">
    <property type="entry name" value="DUF2173"/>
    <property type="match status" value="1"/>
</dbReference>
<reference evidence="1" key="1">
    <citation type="submission" date="2018-06" db="EMBL/GenBank/DDBJ databases">
        <authorList>
            <person name="Zhirakovskaya E."/>
        </authorList>
    </citation>
    <scope>NUCLEOTIDE SEQUENCE</scope>
</reference>
<gene>
    <name evidence="1" type="ORF">MNBD_GAMMA15-2202</name>
</gene>
<dbReference type="AlphaFoldDB" id="A0A3B0ZI10"/>
<name>A0A3B0ZI10_9ZZZZ</name>
<proteinExistence type="predicted"/>
<dbReference type="EMBL" id="UOFN01000135">
    <property type="protein sequence ID" value="VAW80914.1"/>
    <property type="molecule type" value="Genomic_DNA"/>
</dbReference>
<evidence type="ECO:0000313" key="1">
    <source>
        <dbReference type="EMBL" id="VAW80914.1"/>
    </source>
</evidence>
<protein>
    <recommendedName>
        <fullName evidence="2">Roadblock/LAMTOR2 domain-containing protein</fullName>
    </recommendedName>
</protein>
<dbReference type="InterPro" id="IPR018685">
    <property type="entry name" value="DUF2173"/>
</dbReference>
<accession>A0A3B0ZI10</accession>
<dbReference type="PIRSF" id="PIRSF006821">
    <property type="entry name" value="UCP006821"/>
    <property type="match status" value="1"/>
</dbReference>
<organism evidence="1">
    <name type="scientific">hydrothermal vent metagenome</name>
    <dbReference type="NCBI Taxonomy" id="652676"/>
    <lineage>
        <taxon>unclassified sequences</taxon>
        <taxon>metagenomes</taxon>
        <taxon>ecological metagenomes</taxon>
    </lineage>
</organism>